<name>A0ABR1F5U5_9ASCO</name>
<evidence type="ECO:0000313" key="3">
    <source>
        <dbReference type="Proteomes" id="UP001498771"/>
    </source>
</evidence>
<feature type="compositionally biased region" description="Low complexity" evidence="1">
    <location>
        <begin position="154"/>
        <end position="190"/>
    </location>
</feature>
<evidence type="ECO:0000256" key="1">
    <source>
        <dbReference type="SAM" id="MobiDB-lite"/>
    </source>
</evidence>
<proteinExistence type="predicted"/>
<organism evidence="2 3">
    <name type="scientific">Myxozyma melibiosi</name>
    <dbReference type="NCBI Taxonomy" id="54550"/>
    <lineage>
        <taxon>Eukaryota</taxon>
        <taxon>Fungi</taxon>
        <taxon>Dikarya</taxon>
        <taxon>Ascomycota</taxon>
        <taxon>Saccharomycotina</taxon>
        <taxon>Lipomycetes</taxon>
        <taxon>Lipomycetales</taxon>
        <taxon>Lipomycetaceae</taxon>
        <taxon>Myxozyma</taxon>
    </lineage>
</organism>
<feature type="region of interest" description="Disordered" evidence="1">
    <location>
        <begin position="132"/>
        <end position="190"/>
    </location>
</feature>
<reference evidence="2 3" key="1">
    <citation type="submission" date="2024-03" db="EMBL/GenBank/DDBJ databases">
        <title>Genome-scale model development and genomic sequencing of the oleaginous clade Lipomyces.</title>
        <authorList>
            <consortium name="Lawrence Berkeley National Laboratory"/>
            <person name="Czajka J.J."/>
            <person name="Han Y."/>
            <person name="Kim J."/>
            <person name="Mondo S.J."/>
            <person name="Hofstad B.A."/>
            <person name="Robles A."/>
            <person name="Haridas S."/>
            <person name="Riley R."/>
            <person name="LaButti K."/>
            <person name="Pangilinan J."/>
            <person name="Andreopoulos W."/>
            <person name="Lipzen A."/>
            <person name="Yan J."/>
            <person name="Wang M."/>
            <person name="Ng V."/>
            <person name="Grigoriev I.V."/>
            <person name="Spatafora J.W."/>
            <person name="Magnuson J.K."/>
            <person name="Baker S.E."/>
            <person name="Pomraning K.R."/>
        </authorList>
    </citation>
    <scope>NUCLEOTIDE SEQUENCE [LARGE SCALE GENOMIC DNA]</scope>
    <source>
        <strain evidence="2 3">Phaff 52-87</strain>
    </source>
</reference>
<accession>A0ABR1F5U5</accession>
<comment type="caution">
    <text evidence="2">The sequence shown here is derived from an EMBL/GenBank/DDBJ whole genome shotgun (WGS) entry which is preliminary data.</text>
</comment>
<dbReference type="GeneID" id="90035568"/>
<evidence type="ECO:0000313" key="2">
    <source>
        <dbReference type="EMBL" id="KAK7204468.1"/>
    </source>
</evidence>
<dbReference type="EMBL" id="JBBJBU010000008">
    <property type="protein sequence ID" value="KAK7204468.1"/>
    <property type="molecule type" value="Genomic_DNA"/>
</dbReference>
<feature type="region of interest" description="Disordered" evidence="1">
    <location>
        <begin position="1"/>
        <end position="22"/>
    </location>
</feature>
<gene>
    <name evidence="2" type="ORF">BZA70DRAFT_193116</name>
</gene>
<protein>
    <submittedName>
        <fullName evidence="2">Uncharacterized protein</fullName>
    </submittedName>
</protein>
<sequence>MFSLDSYSAPAASSKSSKEPSGLAVAQILASLSSATIDVPRNYAVDFSSTSSSISIPSGLSSTSSCEEYTPSLSSSVSSISSLSSLRLSADSSPVLDTAAQRLAFLPLPQHSSQPTGDHKGLAAELQQQMLAVQRGSSPRRIPVRASMHRRHSASCSSSSSVSSLPTPSSIRSSVSSSSSSAPLSTSLPSSSVLAAKTNSAGRVSKSASLSGCSLPAYQSTVASLVKHAGKRGSFVSSLVGMF</sequence>
<dbReference type="RefSeq" id="XP_064767501.1">
    <property type="nucleotide sequence ID" value="XM_064910056.1"/>
</dbReference>
<keyword evidence="3" id="KW-1185">Reference proteome</keyword>
<feature type="compositionally biased region" description="Low complexity" evidence="1">
    <location>
        <begin position="1"/>
        <end position="21"/>
    </location>
</feature>
<dbReference type="Proteomes" id="UP001498771">
    <property type="component" value="Unassembled WGS sequence"/>
</dbReference>